<evidence type="ECO:0000313" key="4">
    <source>
        <dbReference type="RefSeq" id="XP_011642850.1"/>
    </source>
</evidence>
<dbReference type="GeneID" id="105430827"/>
<dbReference type="GO" id="GO:0005737">
    <property type="term" value="C:cytoplasm"/>
    <property type="evidence" value="ECO:0007669"/>
    <property type="project" value="TreeGrafter"/>
</dbReference>
<dbReference type="AlphaFoldDB" id="A0A6I9XCZ6"/>
<accession>A0A6I9XCZ6</accession>
<dbReference type="InterPro" id="IPR025875">
    <property type="entry name" value="Leu-rich_rpt_4"/>
</dbReference>
<dbReference type="PANTHER" id="PTHR15454">
    <property type="entry name" value="NISCHARIN RELATED"/>
    <property type="match status" value="1"/>
</dbReference>
<dbReference type="Pfam" id="PF12799">
    <property type="entry name" value="LRR_4"/>
    <property type="match status" value="1"/>
</dbReference>
<proteinExistence type="predicted"/>
<protein>
    <submittedName>
        <fullName evidence="4">Leucine-rich repeat-containing protein 23-like</fullName>
    </submittedName>
</protein>
<evidence type="ECO:0000256" key="1">
    <source>
        <dbReference type="ARBA" id="ARBA00022614"/>
    </source>
</evidence>
<organism evidence="3 4">
    <name type="scientific">Pogonomyrmex barbatus</name>
    <name type="common">red harvester ant</name>
    <dbReference type="NCBI Taxonomy" id="144034"/>
    <lineage>
        <taxon>Eukaryota</taxon>
        <taxon>Metazoa</taxon>
        <taxon>Ecdysozoa</taxon>
        <taxon>Arthropoda</taxon>
        <taxon>Hexapoda</taxon>
        <taxon>Insecta</taxon>
        <taxon>Pterygota</taxon>
        <taxon>Neoptera</taxon>
        <taxon>Endopterygota</taxon>
        <taxon>Hymenoptera</taxon>
        <taxon>Apocrita</taxon>
        <taxon>Aculeata</taxon>
        <taxon>Formicoidea</taxon>
        <taxon>Formicidae</taxon>
        <taxon>Myrmicinae</taxon>
        <taxon>Pogonomyrmex</taxon>
    </lineage>
</organism>
<keyword evidence="2" id="KW-0677">Repeat</keyword>
<reference evidence="4" key="1">
    <citation type="submission" date="2025-08" db="UniProtKB">
        <authorList>
            <consortium name="RefSeq"/>
        </authorList>
    </citation>
    <scope>IDENTIFICATION</scope>
</reference>
<sequence>MEEESYEQKTEEKLAERVIFDEEDQFKYESTISLDETEQNKLRVLTHNEAGECLHTLGKCIALHEYAYLSLDASDRDLTDINVILSFRHVRHVNVSGNRLTSEALRVLEAMPYLQTLRADRNCLISAELNSMPYLQVIPVCKMSSKMQELSLNQNKLRDAAGIHHRLLERLELNHNDICTVAIDPQNLPNLKTLELRGNALVSTTEICCPTLTQLFLAENQIEKIEGLDALVNLRTLHLRNNKLANLDGFTERCHSLKYLNLRNNEISRISELEKLSCLSNLETLIILGNPFLKKEAKEEEEKEARQEYRYIILTILPKLKRIDKDPVLDFERNEVKLR</sequence>
<dbReference type="OrthoDB" id="271226at2759"/>
<dbReference type="InterPro" id="IPR001611">
    <property type="entry name" value="Leu-rich_rpt"/>
</dbReference>
<dbReference type="InterPro" id="IPR032675">
    <property type="entry name" value="LRR_dom_sf"/>
</dbReference>
<dbReference type="Proteomes" id="UP000504615">
    <property type="component" value="Unplaced"/>
</dbReference>
<evidence type="ECO:0000313" key="3">
    <source>
        <dbReference type="Proteomes" id="UP000504615"/>
    </source>
</evidence>
<dbReference type="PROSITE" id="PS51450">
    <property type="entry name" value="LRR"/>
    <property type="match status" value="3"/>
</dbReference>
<dbReference type="Pfam" id="PF13516">
    <property type="entry name" value="LRR_6"/>
    <property type="match status" value="2"/>
</dbReference>
<dbReference type="KEGG" id="pbar:105430827"/>
<name>A0A6I9XCZ6_9HYME</name>
<keyword evidence="3" id="KW-1185">Reference proteome</keyword>
<dbReference type="Gene3D" id="3.80.10.10">
    <property type="entry name" value="Ribonuclease Inhibitor"/>
    <property type="match status" value="3"/>
</dbReference>
<dbReference type="SMART" id="SM00365">
    <property type="entry name" value="LRR_SD22"/>
    <property type="match status" value="5"/>
</dbReference>
<dbReference type="SUPFAM" id="SSF52058">
    <property type="entry name" value="L domain-like"/>
    <property type="match status" value="1"/>
</dbReference>
<evidence type="ECO:0000256" key="2">
    <source>
        <dbReference type="ARBA" id="ARBA00022737"/>
    </source>
</evidence>
<gene>
    <name evidence="4" type="primary">LOC105430827</name>
</gene>
<dbReference type="PANTHER" id="PTHR15454:SF47">
    <property type="entry name" value="LEUCINE-RICH REPEAT-CONTAINING PROTEIN 23"/>
    <property type="match status" value="1"/>
</dbReference>
<dbReference type="RefSeq" id="XP_011642850.1">
    <property type="nucleotide sequence ID" value="XM_011644548.1"/>
</dbReference>
<keyword evidence="1" id="KW-0433">Leucine-rich repeat</keyword>
<feature type="non-terminal residue" evidence="4">
    <location>
        <position position="339"/>
    </location>
</feature>